<evidence type="ECO:0000256" key="3">
    <source>
        <dbReference type="PROSITE-ProRule" id="PRU00169"/>
    </source>
</evidence>
<dbReference type="Gene3D" id="3.40.50.2300">
    <property type="match status" value="1"/>
</dbReference>
<dbReference type="PROSITE" id="PS50110">
    <property type="entry name" value="RESPONSE_REGULATORY"/>
    <property type="match status" value="1"/>
</dbReference>
<proteinExistence type="predicted"/>
<feature type="domain" description="Response regulatory" evidence="5">
    <location>
        <begin position="20"/>
        <end position="138"/>
    </location>
</feature>
<dbReference type="Pfam" id="PF00196">
    <property type="entry name" value="GerE"/>
    <property type="match status" value="1"/>
</dbReference>
<dbReference type="AlphaFoldDB" id="A0A2S6ZM62"/>
<evidence type="ECO:0000256" key="1">
    <source>
        <dbReference type="ARBA" id="ARBA00022553"/>
    </source>
</evidence>
<dbReference type="InterPro" id="IPR000792">
    <property type="entry name" value="Tscrpt_reg_LuxR_C"/>
</dbReference>
<name>A0A2S6ZM62_9XANT</name>
<protein>
    <recommendedName>
        <fullName evidence="8">DNA-binding response regulator</fullName>
    </recommendedName>
</protein>
<dbReference type="GO" id="GO:0006355">
    <property type="term" value="P:regulation of DNA-templated transcription"/>
    <property type="evidence" value="ECO:0007669"/>
    <property type="project" value="InterPro"/>
</dbReference>
<reference evidence="6 7" key="1">
    <citation type="submission" date="2016-08" db="EMBL/GenBank/DDBJ databases">
        <title>Evolution of the type three secretion system and type three effector repertoires in Xanthomonas.</title>
        <authorList>
            <person name="Merda D."/>
            <person name="Briand M."/>
            <person name="Bosis E."/>
            <person name="Rousseau C."/>
            <person name="Portier P."/>
            <person name="Jacques M.-A."/>
            <person name="Fischer-Le Saux M."/>
        </authorList>
    </citation>
    <scope>NUCLEOTIDE SEQUENCE [LARGE SCALE GENOMIC DNA]</scope>
    <source>
        <strain evidence="6 7">CFBP 4691</strain>
    </source>
</reference>
<dbReference type="PANTHER" id="PTHR43214">
    <property type="entry name" value="TWO-COMPONENT RESPONSE REGULATOR"/>
    <property type="match status" value="1"/>
</dbReference>
<accession>A0A2S6ZM62</accession>
<organism evidence="6 7">
    <name type="scientific">Xanthomonas theicola</name>
    <dbReference type="NCBI Taxonomy" id="56464"/>
    <lineage>
        <taxon>Bacteria</taxon>
        <taxon>Pseudomonadati</taxon>
        <taxon>Pseudomonadota</taxon>
        <taxon>Gammaproteobacteria</taxon>
        <taxon>Lysobacterales</taxon>
        <taxon>Lysobacteraceae</taxon>
        <taxon>Xanthomonas</taxon>
    </lineage>
</organism>
<evidence type="ECO:0000259" key="4">
    <source>
        <dbReference type="PROSITE" id="PS50043"/>
    </source>
</evidence>
<feature type="modified residue" description="4-aspartylphosphate" evidence="3">
    <location>
        <position position="71"/>
    </location>
</feature>
<dbReference type="CDD" id="cd06170">
    <property type="entry name" value="LuxR_C_like"/>
    <property type="match status" value="1"/>
</dbReference>
<gene>
    <name evidence="6" type="ORF">XthCFBP4691_00210</name>
</gene>
<dbReference type="Pfam" id="PF00072">
    <property type="entry name" value="Response_reg"/>
    <property type="match status" value="1"/>
</dbReference>
<feature type="domain" description="HTH luxR-type" evidence="4">
    <location>
        <begin position="159"/>
        <end position="224"/>
    </location>
</feature>
<dbReference type="EMBL" id="MIGX01000001">
    <property type="protein sequence ID" value="PPT93334.1"/>
    <property type="molecule type" value="Genomic_DNA"/>
</dbReference>
<dbReference type="PRINTS" id="PR00038">
    <property type="entry name" value="HTHLUXR"/>
</dbReference>
<dbReference type="Proteomes" id="UP000239898">
    <property type="component" value="Unassembled WGS sequence"/>
</dbReference>
<dbReference type="SMART" id="SM00448">
    <property type="entry name" value="REC"/>
    <property type="match status" value="1"/>
</dbReference>
<evidence type="ECO:0000313" key="7">
    <source>
        <dbReference type="Proteomes" id="UP000239898"/>
    </source>
</evidence>
<dbReference type="InterPro" id="IPR039420">
    <property type="entry name" value="WalR-like"/>
</dbReference>
<keyword evidence="7" id="KW-1185">Reference proteome</keyword>
<dbReference type="InterPro" id="IPR011006">
    <property type="entry name" value="CheY-like_superfamily"/>
</dbReference>
<dbReference type="CDD" id="cd17535">
    <property type="entry name" value="REC_NarL-like"/>
    <property type="match status" value="1"/>
</dbReference>
<dbReference type="Gene3D" id="1.10.10.10">
    <property type="entry name" value="Winged helix-like DNA-binding domain superfamily/Winged helix DNA-binding domain"/>
    <property type="match status" value="1"/>
</dbReference>
<dbReference type="InterPro" id="IPR016032">
    <property type="entry name" value="Sig_transdc_resp-reg_C-effctor"/>
</dbReference>
<dbReference type="InterPro" id="IPR036388">
    <property type="entry name" value="WH-like_DNA-bd_sf"/>
</dbReference>
<sequence length="226" mass="24913">MQPACAAISRTLGDTCMTRRVVVADDHPAVVQGCRFVLGVDGFYDVVATAANGPELLQVLTTVRCDLLIVDYNMPDKEGDGMQLLKLLRRRHPMLPMLLFSALDNVALITQVLELDNIGIMHKSSDIMELPNAANALLFGRRYIDARIQDRLLQADAQRLSNQVELTGREIEVIRLLAQGSSPAEVAQALSRSIKTVSWAKISAKRKLGVASDAQLFQYFRELHGG</sequence>
<keyword evidence="1 3" id="KW-0597">Phosphoprotein</keyword>
<evidence type="ECO:0008006" key="8">
    <source>
        <dbReference type="Google" id="ProtNLM"/>
    </source>
</evidence>
<evidence type="ECO:0000313" key="6">
    <source>
        <dbReference type="EMBL" id="PPT93334.1"/>
    </source>
</evidence>
<dbReference type="PANTHER" id="PTHR43214:SF17">
    <property type="entry name" value="TRANSCRIPTIONAL REGULATORY PROTEIN RCSB"/>
    <property type="match status" value="1"/>
</dbReference>
<dbReference type="InterPro" id="IPR058245">
    <property type="entry name" value="NreC/VraR/RcsB-like_REC"/>
</dbReference>
<dbReference type="GO" id="GO:0000160">
    <property type="term" value="P:phosphorelay signal transduction system"/>
    <property type="evidence" value="ECO:0007669"/>
    <property type="project" value="InterPro"/>
</dbReference>
<evidence type="ECO:0000256" key="2">
    <source>
        <dbReference type="ARBA" id="ARBA00023125"/>
    </source>
</evidence>
<dbReference type="GO" id="GO:0003677">
    <property type="term" value="F:DNA binding"/>
    <property type="evidence" value="ECO:0007669"/>
    <property type="project" value="UniProtKB-KW"/>
</dbReference>
<dbReference type="SUPFAM" id="SSF52172">
    <property type="entry name" value="CheY-like"/>
    <property type="match status" value="1"/>
</dbReference>
<comment type="caution">
    <text evidence="6">The sequence shown here is derived from an EMBL/GenBank/DDBJ whole genome shotgun (WGS) entry which is preliminary data.</text>
</comment>
<dbReference type="SUPFAM" id="SSF46894">
    <property type="entry name" value="C-terminal effector domain of the bipartite response regulators"/>
    <property type="match status" value="1"/>
</dbReference>
<evidence type="ECO:0000259" key="5">
    <source>
        <dbReference type="PROSITE" id="PS50110"/>
    </source>
</evidence>
<dbReference type="SMART" id="SM00421">
    <property type="entry name" value="HTH_LUXR"/>
    <property type="match status" value="1"/>
</dbReference>
<dbReference type="PROSITE" id="PS50043">
    <property type="entry name" value="HTH_LUXR_2"/>
    <property type="match status" value="1"/>
</dbReference>
<dbReference type="InterPro" id="IPR001789">
    <property type="entry name" value="Sig_transdc_resp-reg_receiver"/>
</dbReference>
<keyword evidence="2" id="KW-0238">DNA-binding</keyword>